<proteinExistence type="predicted"/>
<dbReference type="PANTHER" id="PTHR11365:SF2">
    <property type="entry name" value="5-OXOPROLINASE"/>
    <property type="match status" value="1"/>
</dbReference>
<dbReference type="InterPro" id="IPR045079">
    <property type="entry name" value="Oxoprolinase-like"/>
</dbReference>
<sequence>MTSLKDQPSIWYEMEGTSTDVSRYDEEYEHVFKSTTAGVTIQAPQTLENILSFCLVDQVEPDIRLSRASSST</sequence>
<accession>A0ABP0FQE6</accession>
<dbReference type="Proteomes" id="UP001642483">
    <property type="component" value="Unassembled WGS sequence"/>
</dbReference>
<dbReference type="InterPro" id="IPR002821">
    <property type="entry name" value="Hydantoinase_A"/>
</dbReference>
<evidence type="ECO:0000259" key="1">
    <source>
        <dbReference type="Pfam" id="PF01968"/>
    </source>
</evidence>
<protein>
    <recommendedName>
        <fullName evidence="1">Hydantoinase A/oxoprolinase domain-containing protein</fullName>
    </recommendedName>
</protein>
<comment type="caution">
    <text evidence="2">The sequence shown here is derived from an EMBL/GenBank/DDBJ whole genome shotgun (WGS) entry which is preliminary data.</text>
</comment>
<name>A0ABP0FQE6_CLALP</name>
<dbReference type="EMBL" id="CAWYQH010000079">
    <property type="protein sequence ID" value="CAK8680871.1"/>
    <property type="molecule type" value="Genomic_DNA"/>
</dbReference>
<dbReference type="Pfam" id="PF01968">
    <property type="entry name" value="Hydantoinase_A"/>
    <property type="match status" value="1"/>
</dbReference>
<feature type="domain" description="Hydantoinase A/oxoprolinase" evidence="1">
    <location>
        <begin position="5"/>
        <end position="47"/>
    </location>
</feature>
<evidence type="ECO:0000313" key="2">
    <source>
        <dbReference type="EMBL" id="CAK8680871.1"/>
    </source>
</evidence>
<keyword evidence="3" id="KW-1185">Reference proteome</keyword>
<gene>
    <name evidence="2" type="ORF">CVLEPA_LOCUS11109</name>
</gene>
<organism evidence="2 3">
    <name type="scientific">Clavelina lepadiformis</name>
    <name type="common">Light-bulb sea squirt</name>
    <name type="synonym">Ascidia lepadiformis</name>
    <dbReference type="NCBI Taxonomy" id="159417"/>
    <lineage>
        <taxon>Eukaryota</taxon>
        <taxon>Metazoa</taxon>
        <taxon>Chordata</taxon>
        <taxon>Tunicata</taxon>
        <taxon>Ascidiacea</taxon>
        <taxon>Aplousobranchia</taxon>
        <taxon>Clavelinidae</taxon>
        <taxon>Clavelina</taxon>
    </lineage>
</organism>
<evidence type="ECO:0000313" key="3">
    <source>
        <dbReference type="Proteomes" id="UP001642483"/>
    </source>
</evidence>
<dbReference type="PANTHER" id="PTHR11365">
    <property type="entry name" value="5-OXOPROLINASE RELATED"/>
    <property type="match status" value="1"/>
</dbReference>
<reference evidence="2 3" key="1">
    <citation type="submission" date="2024-02" db="EMBL/GenBank/DDBJ databases">
        <authorList>
            <person name="Daric V."/>
            <person name="Darras S."/>
        </authorList>
    </citation>
    <scope>NUCLEOTIDE SEQUENCE [LARGE SCALE GENOMIC DNA]</scope>
</reference>